<name>A0ABD5CNY5_9BURK</name>
<accession>A0ABD5CNY5</accession>
<dbReference type="AlphaFoldDB" id="A0ABD5CNY5"/>
<dbReference type="Proteomes" id="UP001245184">
    <property type="component" value="Unassembled WGS sequence"/>
</dbReference>
<evidence type="ECO:0000313" key="1">
    <source>
        <dbReference type="EMBL" id="MDR6206889.1"/>
    </source>
</evidence>
<dbReference type="RefSeq" id="WP_029968644.1">
    <property type="nucleotide sequence ID" value="NZ_ATXV01000005.1"/>
</dbReference>
<gene>
    <name evidence="1" type="ORF">QF025_005609</name>
</gene>
<proteinExistence type="predicted"/>
<organism evidence="1 2">
    <name type="scientific">Paraburkholderia graminis</name>
    <dbReference type="NCBI Taxonomy" id="60548"/>
    <lineage>
        <taxon>Bacteria</taxon>
        <taxon>Pseudomonadati</taxon>
        <taxon>Pseudomonadota</taxon>
        <taxon>Betaproteobacteria</taxon>
        <taxon>Burkholderiales</taxon>
        <taxon>Burkholderiaceae</taxon>
        <taxon>Paraburkholderia</taxon>
    </lineage>
</organism>
<sequence length="85" mass="9207">MAAIVKTCSVERARDKKDNSWRMNDSLLKASADAFARPCCADDPRSIVPSSKMTDYIAGLRMVIATARVASVILAVEGYVCAPQQ</sequence>
<evidence type="ECO:0000313" key="2">
    <source>
        <dbReference type="Proteomes" id="UP001245184"/>
    </source>
</evidence>
<protein>
    <submittedName>
        <fullName evidence="1">Uncharacterized protein</fullName>
    </submittedName>
</protein>
<dbReference type="EMBL" id="JAVIZN010000002">
    <property type="protein sequence ID" value="MDR6206889.1"/>
    <property type="molecule type" value="Genomic_DNA"/>
</dbReference>
<reference evidence="1 2" key="1">
    <citation type="submission" date="2023-08" db="EMBL/GenBank/DDBJ databases">
        <title>Genome sequencing of plant associated microbes to promote plant fitness in Sorghum bicolor and Oryza sativa.</title>
        <authorList>
            <person name="Coleman-Derr D."/>
        </authorList>
    </citation>
    <scope>NUCLEOTIDE SEQUENCE [LARGE SCALE GENOMIC DNA]</scope>
    <source>
        <strain evidence="1 2">SLBN-33</strain>
    </source>
</reference>
<comment type="caution">
    <text evidence="1">The sequence shown here is derived from an EMBL/GenBank/DDBJ whole genome shotgun (WGS) entry which is preliminary data.</text>
</comment>